<name>A0A382VI69_9ZZZZ</name>
<reference evidence="1" key="1">
    <citation type="submission" date="2018-05" db="EMBL/GenBank/DDBJ databases">
        <authorList>
            <person name="Lanie J.A."/>
            <person name="Ng W.-L."/>
            <person name="Kazmierczak K.M."/>
            <person name="Andrzejewski T.M."/>
            <person name="Davidsen T.M."/>
            <person name="Wayne K.J."/>
            <person name="Tettelin H."/>
            <person name="Glass J.I."/>
            <person name="Rusch D."/>
            <person name="Podicherti R."/>
            <person name="Tsui H.-C.T."/>
            <person name="Winkler M.E."/>
        </authorList>
    </citation>
    <scope>NUCLEOTIDE SEQUENCE</scope>
</reference>
<gene>
    <name evidence="1" type="ORF">METZ01_LOCUS399051</name>
</gene>
<protein>
    <submittedName>
        <fullName evidence="1">Uncharacterized protein</fullName>
    </submittedName>
</protein>
<dbReference type="EMBL" id="UINC01152161">
    <property type="protein sequence ID" value="SVD46197.1"/>
    <property type="molecule type" value="Genomic_DNA"/>
</dbReference>
<organism evidence="1">
    <name type="scientific">marine metagenome</name>
    <dbReference type="NCBI Taxonomy" id="408172"/>
    <lineage>
        <taxon>unclassified sequences</taxon>
        <taxon>metagenomes</taxon>
        <taxon>ecological metagenomes</taxon>
    </lineage>
</organism>
<accession>A0A382VI69</accession>
<sequence>MVSTGTAPWWDGTVSITKALLVTDARVLLQDVSKRVAVGVRSPLMGWAVVA</sequence>
<evidence type="ECO:0000313" key="1">
    <source>
        <dbReference type="EMBL" id="SVD46197.1"/>
    </source>
</evidence>
<dbReference type="AlphaFoldDB" id="A0A382VI69"/>
<proteinExistence type="predicted"/>